<protein>
    <submittedName>
        <fullName evidence="1">Uncharacterized protein</fullName>
    </submittedName>
</protein>
<name>A0A3S1JBB7_9BACT</name>
<dbReference type="EMBL" id="RIAR02000001">
    <property type="protein sequence ID" value="NSL90842.1"/>
    <property type="molecule type" value="Genomic_DNA"/>
</dbReference>
<proteinExistence type="predicted"/>
<dbReference type="Proteomes" id="UP000281028">
    <property type="component" value="Unassembled WGS sequence"/>
</dbReference>
<dbReference type="Gene3D" id="2.60.120.560">
    <property type="entry name" value="Exo-inulinase, domain 1"/>
    <property type="match status" value="1"/>
</dbReference>
<comment type="caution">
    <text evidence="1">The sequence shown here is derived from an EMBL/GenBank/DDBJ whole genome shotgun (WGS) entry which is preliminary data.</text>
</comment>
<evidence type="ECO:0000313" key="2">
    <source>
        <dbReference type="Proteomes" id="UP000281028"/>
    </source>
</evidence>
<keyword evidence="2" id="KW-1185">Reference proteome</keyword>
<reference evidence="1" key="1">
    <citation type="submission" date="2020-05" db="EMBL/GenBank/DDBJ databases">
        <title>Chitinophaga laudate sp. nov., isolated from a tropical peat swamp.</title>
        <authorList>
            <person name="Goh C.B.S."/>
            <person name="Lee M.S."/>
            <person name="Parimannan S."/>
            <person name="Pasbakhsh P."/>
            <person name="Yule C.M."/>
            <person name="Rajandas H."/>
            <person name="Loke S."/>
            <person name="Croft L."/>
            <person name="Tan J.B.L."/>
        </authorList>
    </citation>
    <scope>NUCLEOTIDE SEQUENCE</scope>
    <source>
        <strain evidence="1">Mgbs1</strain>
    </source>
</reference>
<accession>A0A3S1JBB7</accession>
<dbReference type="AlphaFoldDB" id="A0A3S1JBB7"/>
<organism evidence="1 2">
    <name type="scientific">Chitinophaga solisilvae</name>
    <dbReference type="NCBI Taxonomy" id="1233460"/>
    <lineage>
        <taxon>Bacteria</taxon>
        <taxon>Pseudomonadati</taxon>
        <taxon>Bacteroidota</taxon>
        <taxon>Chitinophagia</taxon>
        <taxon>Chitinophagales</taxon>
        <taxon>Chitinophagaceae</taxon>
        <taxon>Chitinophaga</taxon>
    </lineage>
</organism>
<gene>
    <name evidence="1" type="ORF">ECE50_028725</name>
</gene>
<dbReference type="OrthoDB" id="2634655at2"/>
<sequence>MIWKTAAAIMLLATTQAGAQQRTNVGASTKNKGAITIPLQPASWEDENKIATFTTHKSVPAVILKGKGQLVLKDFNMTDGIIEYDMEPMEKTFTGIYFRRSSALESEIFYFRADNAGHPEAFYATQYAPMLSGTNMWDMYHHFQAGASYQLHQWNHVKLVISGKQLAVFVNDMEHPILQVPQLEGNSQSGSIAFDGPVAIANLMVQPGQPAGLSPLPGIDPVSNDTRYLRSWLVSQPAIIPAGTDIFSSRKYTANSTGWDTIRAERRGLINLTRKFGASKERRIVWLKTSIQANADLNKQLRLGFSDDIWIYLNGSLLLADKNTFGALIMKTPAGRCSLENTTLTLPLKKGDNELLIGVANDFYGWGIVARWDDMEEIIMN</sequence>
<evidence type="ECO:0000313" key="1">
    <source>
        <dbReference type="EMBL" id="NSL90842.1"/>
    </source>
</evidence>